<dbReference type="RefSeq" id="WP_330973339.1">
    <property type="nucleotide sequence ID" value="NZ_JAZGLY010000001.1"/>
</dbReference>
<dbReference type="InterPro" id="IPR051043">
    <property type="entry name" value="Sulfatase_Mod_Factor_Kinase"/>
</dbReference>
<evidence type="ECO:0000313" key="4">
    <source>
        <dbReference type="Proteomes" id="UP001357452"/>
    </source>
</evidence>
<evidence type="ECO:0000313" key="3">
    <source>
        <dbReference type="EMBL" id="MEE6185933.1"/>
    </source>
</evidence>
<proteinExistence type="predicted"/>
<gene>
    <name evidence="3" type="ORF">V2H41_01475</name>
</gene>
<name>A0ABU7RD68_9BACT</name>
<feature type="chain" id="PRO_5045726803" evidence="1">
    <location>
        <begin position="22"/>
        <end position="315"/>
    </location>
</feature>
<evidence type="ECO:0000256" key="1">
    <source>
        <dbReference type="SAM" id="SignalP"/>
    </source>
</evidence>
<sequence>MRTVVLSFVVAIAFHSVCAQSNSFQKYEQTIPGSDVKFEMVPIKEGTFVMGDDKSGKADEKPARKIKVSAFWMGAREVTYDEFVLFLNDENYSQNNDVDAITRPSVPYIDMTRGMGKEGGYPANSMKQYSALMYCKWLYDKTGIFYRLPTEAEWEYACRAGTTTKYFFGDDSAQLKDYAWYAANSGMKYHKTGLKKPNPWGLYDMLGNVQEWVLDQYVADAYSKLEDGTADPVNIPITRHPLVLRGGDYDDNADALRSASRGVSDLVWNRRDPQIPKSKWWNADAPFVGFRLVRPLKQPSAEEVEKFFKTFLEMQ</sequence>
<comment type="caution">
    <text evidence="3">The sequence shown here is derived from an EMBL/GenBank/DDBJ whole genome shotgun (WGS) entry which is preliminary data.</text>
</comment>
<dbReference type="Pfam" id="PF03781">
    <property type="entry name" value="FGE-sulfatase"/>
    <property type="match status" value="1"/>
</dbReference>
<dbReference type="PANTHER" id="PTHR23150">
    <property type="entry name" value="SULFATASE MODIFYING FACTOR 1, 2"/>
    <property type="match status" value="1"/>
</dbReference>
<dbReference type="InterPro" id="IPR005532">
    <property type="entry name" value="SUMF_dom"/>
</dbReference>
<dbReference type="Gene3D" id="3.90.1580.10">
    <property type="entry name" value="paralog of FGE (formylglycine-generating enzyme)"/>
    <property type="match status" value="1"/>
</dbReference>
<dbReference type="SUPFAM" id="SSF56436">
    <property type="entry name" value="C-type lectin-like"/>
    <property type="match status" value="1"/>
</dbReference>
<evidence type="ECO:0000259" key="2">
    <source>
        <dbReference type="Pfam" id="PF03781"/>
    </source>
</evidence>
<accession>A0ABU7RD68</accession>
<reference evidence="3 4" key="1">
    <citation type="submission" date="2024-01" db="EMBL/GenBank/DDBJ databases">
        <title>Niabella digestum sp. nov., isolated from waste digestion system.</title>
        <authorList>
            <person name="Zhang L."/>
        </authorList>
    </citation>
    <scope>NUCLEOTIDE SEQUENCE [LARGE SCALE GENOMIC DNA]</scope>
    <source>
        <strain evidence="3 4">A18</strain>
    </source>
</reference>
<dbReference type="InterPro" id="IPR042095">
    <property type="entry name" value="SUMF_sf"/>
</dbReference>
<feature type="domain" description="Sulfatase-modifying factor enzyme-like" evidence="2">
    <location>
        <begin position="39"/>
        <end position="265"/>
    </location>
</feature>
<keyword evidence="1" id="KW-0732">Signal</keyword>
<feature type="signal peptide" evidence="1">
    <location>
        <begin position="1"/>
        <end position="21"/>
    </location>
</feature>
<dbReference type="Proteomes" id="UP001357452">
    <property type="component" value="Unassembled WGS sequence"/>
</dbReference>
<organism evidence="3 4">
    <name type="scientific">Niabella digestorum</name>
    <dbReference type="NCBI Taxonomy" id="3117701"/>
    <lineage>
        <taxon>Bacteria</taxon>
        <taxon>Pseudomonadati</taxon>
        <taxon>Bacteroidota</taxon>
        <taxon>Chitinophagia</taxon>
        <taxon>Chitinophagales</taxon>
        <taxon>Chitinophagaceae</taxon>
        <taxon>Niabella</taxon>
    </lineage>
</organism>
<dbReference type="InterPro" id="IPR016187">
    <property type="entry name" value="CTDL_fold"/>
</dbReference>
<keyword evidence="4" id="KW-1185">Reference proteome</keyword>
<dbReference type="PANTHER" id="PTHR23150:SF19">
    <property type="entry name" value="FORMYLGLYCINE-GENERATING ENZYME"/>
    <property type="match status" value="1"/>
</dbReference>
<protein>
    <submittedName>
        <fullName evidence="3">Formylglycine-generating enzyme family protein</fullName>
    </submittedName>
</protein>
<dbReference type="EMBL" id="JAZGLY010000001">
    <property type="protein sequence ID" value="MEE6185933.1"/>
    <property type="molecule type" value="Genomic_DNA"/>
</dbReference>